<sequence length="310" mass="36053">MLALQRYPHLHGLQLADSSLTKDVPTNIDILIGSDHYFDVVTDEIRRGQRGPVAINTIFGWVISGPTQNADKDNSSSTNLIILRENSDPMKNSFAFEDKNQDLTNELRRFWDTESLGIQDEKMGNDNFLNELIYHNDEKRYEVNLPWKSESHPASNGYMRVKEIRELFDREKWRFCPGEINIADLPSRGCSAKELVRNHSWWKGPEFLNHSPEYWPQEPQQSYIDNEEKALAEIKKTSPTIVYSMANPSINNDHESFDIGDIIDINRYSTKLKLLRVTATVIRYVKRWRNPRHKFESAELTAQELQEAEI</sequence>
<organism evidence="1 2">
    <name type="scientific">Paramuricea clavata</name>
    <name type="common">Red gorgonian</name>
    <name type="synonym">Violescent sea-whip</name>
    <dbReference type="NCBI Taxonomy" id="317549"/>
    <lineage>
        <taxon>Eukaryota</taxon>
        <taxon>Metazoa</taxon>
        <taxon>Cnidaria</taxon>
        <taxon>Anthozoa</taxon>
        <taxon>Octocorallia</taxon>
        <taxon>Malacalcyonacea</taxon>
        <taxon>Plexauridae</taxon>
        <taxon>Paramuricea</taxon>
    </lineage>
</organism>
<dbReference type="EMBL" id="CACRXK020016757">
    <property type="protein sequence ID" value="CAB4030282.1"/>
    <property type="molecule type" value="Genomic_DNA"/>
</dbReference>
<proteinExistence type="predicted"/>
<evidence type="ECO:0000313" key="1">
    <source>
        <dbReference type="EMBL" id="CAB4030282.1"/>
    </source>
</evidence>
<dbReference type="AlphaFoldDB" id="A0A7D9LH08"/>
<keyword evidence="2" id="KW-1185">Reference proteome</keyword>
<comment type="caution">
    <text evidence="1">The sequence shown here is derived from an EMBL/GenBank/DDBJ whole genome shotgun (WGS) entry which is preliminary data.</text>
</comment>
<dbReference type="OrthoDB" id="5920040at2759"/>
<name>A0A7D9LH08_PARCT</name>
<gene>
    <name evidence="1" type="ORF">PACLA_8A011389</name>
</gene>
<evidence type="ECO:0000313" key="2">
    <source>
        <dbReference type="Proteomes" id="UP001152795"/>
    </source>
</evidence>
<accession>A0A7D9LH08</accession>
<dbReference type="Proteomes" id="UP001152795">
    <property type="component" value="Unassembled WGS sequence"/>
</dbReference>
<dbReference type="PANTHER" id="PTHR47331:SF1">
    <property type="entry name" value="GAG-LIKE PROTEIN"/>
    <property type="match status" value="1"/>
</dbReference>
<reference evidence="1" key="1">
    <citation type="submission" date="2020-04" db="EMBL/GenBank/DDBJ databases">
        <authorList>
            <person name="Alioto T."/>
            <person name="Alioto T."/>
            <person name="Gomez Garrido J."/>
        </authorList>
    </citation>
    <scope>NUCLEOTIDE SEQUENCE</scope>
    <source>
        <strain evidence="1">A484AB</strain>
    </source>
</reference>
<dbReference type="PANTHER" id="PTHR47331">
    <property type="entry name" value="PHD-TYPE DOMAIN-CONTAINING PROTEIN"/>
    <property type="match status" value="1"/>
</dbReference>
<protein>
    <submittedName>
        <fullName evidence="1">Uncharacterized protein</fullName>
    </submittedName>
</protein>